<keyword evidence="3 5" id="KW-1133">Transmembrane helix</keyword>
<evidence type="ECO:0000256" key="4">
    <source>
        <dbReference type="ARBA" id="ARBA00023136"/>
    </source>
</evidence>
<proteinExistence type="predicted"/>
<dbReference type="InterPro" id="IPR051328">
    <property type="entry name" value="T7SS_ABC-Transporter"/>
</dbReference>
<feature type="transmembrane region" description="Helical" evidence="5">
    <location>
        <begin position="12"/>
        <end position="36"/>
    </location>
</feature>
<dbReference type="Proteomes" id="UP000001551">
    <property type="component" value="Chromosome"/>
</dbReference>
<evidence type="ECO:0000256" key="5">
    <source>
        <dbReference type="SAM" id="Phobius"/>
    </source>
</evidence>
<dbReference type="InterPro" id="IPR017500">
    <property type="entry name" value="Phage_infect_YhgE_N"/>
</dbReference>
<feature type="transmembrane region" description="Helical" evidence="5">
    <location>
        <begin position="900"/>
        <end position="921"/>
    </location>
</feature>
<dbReference type="NCBIfam" id="TIGR03062">
    <property type="entry name" value="pip_yhgE_Cterm"/>
    <property type="match status" value="1"/>
</dbReference>
<dbReference type="AlphaFoldDB" id="E6U8C0"/>
<dbReference type="InterPro" id="IPR023908">
    <property type="entry name" value="xxxLxxG_rpt"/>
</dbReference>
<dbReference type="STRING" id="663278.Ethha_2747"/>
<evidence type="ECO:0000256" key="2">
    <source>
        <dbReference type="ARBA" id="ARBA00022692"/>
    </source>
</evidence>
<evidence type="ECO:0000256" key="3">
    <source>
        <dbReference type="ARBA" id="ARBA00022989"/>
    </source>
</evidence>
<organism evidence="7 8">
    <name type="scientific">Ethanoligenens harbinense (strain DSM 18485 / JCM 12961 / CGMCC 1.5033 / YUAN-3)</name>
    <dbReference type="NCBI Taxonomy" id="663278"/>
    <lineage>
        <taxon>Bacteria</taxon>
        <taxon>Bacillati</taxon>
        <taxon>Bacillota</taxon>
        <taxon>Clostridia</taxon>
        <taxon>Eubacteriales</taxon>
        <taxon>Oscillospiraceae</taxon>
        <taxon>Ethanoligenens</taxon>
    </lineage>
</organism>
<feature type="transmembrane region" description="Helical" evidence="5">
    <location>
        <begin position="874"/>
        <end position="893"/>
    </location>
</feature>
<dbReference type="HOGENOM" id="CLU_004534_1_0_9"/>
<dbReference type="InterPro" id="IPR017501">
    <property type="entry name" value="Phage_infect_YhgE_C"/>
</dbReference>
<dbReference type="PANTHER" id="PTHR43077">
    <property type="entry name" value="TRANSPORT PERMEASE YVFS-RELATED"/>
    <property type="match status" value="1"/>
</dbReference>
<accession>E6U8C0</accession>
<evidence type="ECO:0000313" key="8">
    <source>
        <dbReference type="Proteomes" id="UP000001551"/>
    </source>
</evidence>
<dbReference type="eggNOG" id="COG1511">
    <property type="taxonomic scope" value="Bacteria"/>
</dbReference>
<dbReference type="Gene3D" id="3.40.1710.10">
    <property type="entry name" value="abc type-2 transporter like domain"/>
    <property type="match status" value="1"/>
</dbReference>
<dbReference type="EMBL" id="CP002400">
    <property type="protein sequence ID" value="ADU28239.1"/>
    <property type="molecule type" value="Genomic_DNA"/>
</dbReference>
<keyword evidence="4 5" id="KW-0472">Membrane</keyword>
<reference evidence="7 8" key="1">
    <citation type="submission" date="2010-12" db="EMBL/GenBank/DDBJ databases">
        <title>Complete sequence of Ethanoligenens harbinense YUAN-3.</title>
        <authorList>
            <person name="Lucas S."/>
            <person name="Copeland A."/>
            <person name="Lapidus A."/>
            <person name="Cheng J.-F."/>
            <person name="Bruce D."/>
            <person name="Goodwin L."/>
            <person name="Pitluck S."/>
            <person name="Chertkov O."/>
            <person name="Misra M."/>
            <person name="Detter J.C."/>
            <person name="Han C."/>
            <person name="Tapia R."/>
            <person name="Land M."/>
            <person name="Hauser L."/>
            <person name="Jeffries C."/>
            <person name="Kyrpides N."/>
            <person name="Ivanova N."/>
            <person name="Mikhailova N."/>
            <person name="Wang A."/>
            <person name="Mouttaki H."/>
            <person name="He Z."/>
            <person name="Zhou J."/>
            <person name="Hemme C.L."/>
            <person name="Woyke T."/>
        </authorList>
    </citation>
    <scope>NUCLEOTIDE SEQUENCE [LARGE SCALE GENOMIC DNA]</scope>
    <source>
        <strain evidence="8">DSM 18485 / JCM 12961 / CGMCC 1.5033 / YUAN-3</strain>
    </source>
</reference>
<evidence type="ECO:0000259" key="6">
    <source>
        <dbReference type="Pfam" id="PF12698"/>
    </source>
</evidence>
<sequence length="1003" mass="101770">MSLLRKHIPYPRIVVILLGVTIIPILYSFFYLWAFWDPYGNLSKIPVAVVNDDKGASINNEQRNLGGEMVRNMKKSDDLKWVFLDNDADARAGVEAGNYYSAVFIPETFSADIASASTTDKKTPVIQYLSNEKNNYTASKIISSAMTRLEEQTRMSVDQSITASLSDKLRATPASLQTLHNGLSQLSDGANALSSGIGQAQSGAAQVASGASTLGSGLQTLGNGANSLASGASQAASGAAQVASGAASLNTGLQALNTGAQSLSSGTNQAAGGAAQVANGAASLNTGLQTLNTGAQSLSSGVNDAAGGAAQVSSGAAALQQQFVSQFTPGVNQLSDGLARLLAALQITGSTSNPTLADSITQLDNGLAQLQSQFQTTGSTTSPTLADSIGQLNTGAQSYSSLAAGTLYAGTASTFAALQSASNGNTALAQQLTAGVLQSYRQQAAAALYTYATTNSTDALNNAAVFVSLYDAAAVIAGNPSISETDFVSALAKGGSYTFSASDLPADEQAAGAQIAGTVNSQIVPSLNQNNVVAAGQTLAAGTSKLAAQFRTSGNPSSPSLYDNINSLKAGMDALAAQLKSGGNTATLYDNVKNLSDGAAAIAAQTKTSGDASNPTLYDGISQLASGSSSLNGGLISAASGASQLAAGTASAASGGSSLSSGAAQLSAGMPALASGANQLAAGLSGAAAGSASLSSGAAQLSTGIPALASGANQLAAGTASAISGSGSLTTGAQQLLAGFSPLRNGVAELANGLSSATQGVSDSLADANIQIQSLNGLDRYASAPLKVQSASVYHVPNYGIGFAPYFISISLWAGALMMIAGLQLGKGKPGSPLEMRRFAMLRVAFYYVMAFLQGVVLSVVLPLTLHFQVQNMPLYMLTNILVAFTFVSVILFCVTSLGIFGSFISVVLLVLQLTSSAGTFPLETTPKFFQVISPLLPMTYSVRLLREVISGFHGNYAAYDVAYLLAVLAAMFSLIVIVTHFKTSREISRAEDTREADMELPS</sequence>
<gene>
    <name evidence="7" type="ordered locus">Ethha_2747</name>
</gene>
<dbReference type="PANTHER" id="PTHR43077:SF5">
    <property type="entry name" value="PHAGE INFECTION PROTEIN"/>
    <property type="match status" value="1"/>
</dbReference>
<dbReference type="InterPro" id="IPR013525">
    <property type="entry name" value="ABC2_TM"/>
</dbReference>
<keyword evidence="8" id="KW-1185">Reference proteome</keyword>
<feature type="transmembrane region" description="Helical" evidence="5">
    <location>
        <begin position="803"/>
        <end position="823"/>
    </location>
</feature>
<dbReference type="NCBIfam" id="TIGR03057">
    <property type="entry name" value="xxxLxxG_by_4"/>
    <property type="match status" value="5"/>
</dbReference>
<feature type="transmembrane region" description="Helical" evidence="5">
    <location>
        <begin position="962"/>
        <end position="982"/>
    </location>
</feature>
<feature type="transmembrane region" description="Helical" evidence="5">
    <location>
        <begin position="844"/>
        <end position="868"/>
    </location>
</feature>
<evidence type="ECO:0000313" key="7">
    <source>
        <dbReference type="EMBL" id="ADU28239.1"/>
    </source>
</evidence>
<evidence type="ECO:0000256" key="1">
    <source>
        <dbReference type="ARBA" id="ARBA00004141"/>
    </source>
</evidence>
<comment type="subcellular location">
    <subcellularLocation>
        <location evidence="1">Membrane</location>
        <topology evidence="1">Multi-pass membrane protein</topology>
    </subcellularLocation>
</comment>
<dbReference type="Pfam" id="PF12698">
    <property type="entry name" value="ABC2_membrane_3"/>
    <property type="match status" value="1"/>
</dbReference>
<feature type="domain" description="ABC-2 type transporter transmembrane" evidence="6">
    <location>
        <begin position="18"/>
        <end position="178"/>
    </location>
</feature>
<protein>
    <submittedName>
        <fullName evidence="7">YhgE/Pip C-terminal domain protein</fullName>
    </submittedName>
</protein>
<name>E6U8C0_ETHHY</name>
<dbReference type="GO" id="GO:0016020">
    <property type="term" value="C:membrane"/>
    <property type="evidence" value="ECO:0007669"/>
    <property type="project" value="UniProtKB-SubCell"/>
</dbReference>
<keyword evidence="2 5" id="KW-0812">Transmembrane</keyword>
<dbReference type="NCBIfam" id="TIGR03061">
    <property type="entry name" value="pip_yhgE_Nterm"/>
    <property type="match status" value="1"/>
</dbReference>
<dbReference type="GO" id="GO:0140359">
    <property type="term" value="F:ABC-type transporter activity"/>
    <property type="evidence" value="ECO:0007669"/>
    <property type="project" value="InterPro"/>
</dbReference>
<dbReference type="KEGG" id="eha:Ethha_2747"/>